<protein>
    <submittedName>
        <fullName evidence="1">Uncharacterized protein</fullName>
    </submittedName>
</protein>
<accession>A0A212J564</accession>
<dbReference type="AlphaFoldDB" id="A0A212J564"/>
<organism evidence="1">
    <name type="scientific">uncultured Eubacteriales bacterium</name>
    <dbReference type="NCBI Taxonomy" id="172733"/>
    <lineage>
        <taxon>Bacteria</taxon>
        <taxon>Bacillati</taxon>
        <taxon>Bacillota</taxon>
        <taxon>Clostridia</taxon>
        <taxon>Eubacteriales</taxon>
        <taxon>environmental samples</taxon>
    </lineage>
</organism>
<reference evidence="1" key="1">
    <citation type="submission" date="2016-04" db="EMBL/GenBank/DDBJ databases">
        <authorList>
            <person name="Evans L.H."/>
            <person name="Alamgir A."/>
            <person name="Owens N."/>
            <person name="Weber N.D."/>
            <person name="Virtaneva K."/>
            <person name="Barbian K."/>
            <person name="Babar A."/>
            <person name="Rosenke K."/>
        </authorList>
    </citation>
    <scope>NUCLEOTIDE SEQUENCE</scope>
    <source>
        <strain evidence="1">86</strain>
    </source>
</reference>
<gene>
    <name evidence="1" type="ORF">KL86CLO1_10531</name>
</gene>
<proteinExistence type="predicted"/>
<sequence length="36" mass="4083">MSGDQFIPASIQQIDFEVNKKSPPDWSLNTTVGKRF</sequence>
<dbReference type="EMBL" id="FLUN01000001">
    <property type="protein sequence ID" value="SBV94566.1"/>
    <property type="molecule type" value="Genomic_DNA"/>
</dbReference>
<evidence type="ECO:0000313" key="1">
    <source>
        <dbReference type="EMBL" id="SBV94566.1"/>
    </source>
</evidence>
<name>A0A212J564_9FIRM</name>